<proteinExistence type="predicted"/>
<accession>A0ABY8B364</accession>
<evidence type="ECO:0000313" key="3">
    <source>
        <dbReference type="Proteomes" id="UP001219957"/>
    </source>
</evidence>
<keyword evidence="3" id="KW-1185">Reference proteome</keyword>
<protein>
    <submittedName>
        <fullName evidence="2">Uncharacterized protein</fullName>
    </submittedName>
</protein>
<sequence length="219" mass="25729">MRLLSSNEADWERRHPVTLLFFLFSHLFILTYIQDVTVLVVGLVLLLMLERRFPWTMLIVLIAFAVVSVFPALFGWELSLSYIWRQLLRLATFLLGMLWISRIVRLERLLPLLSKWPRSTSLLYGAWALIPSMERAVRQSLRSHPKKAWQEAIENGIESQRHEPKFAVEPMRRFRAEDVLQLLAIGLIGYVSIEWTIIPWLIYPYITKGGVRDAMAFYR</sequence>
<evidence type="ECO:0000256" key="1">
    <source>
        <dbReference type="SAM" id="Phobius"/>
    </source>
</evidence>
<feature type="transmembrane region" description="Helical" evidence="1">
    <location>
        <begin position="82"/>
        <end position="100"/>
    </location>
</feature>
<dbReference type="Proteomes" id="UP001219957">
    <property type="component" value="Chromosome"/>
</dbReference>
<keyword evidence="1" id="KW-0812">Transmembrane</keyword>
<feature type="transmembrane region" description="Helical" evidence="1">
    <location>
        <begin position="20"/>
        <end position="48"/>
    </location>
</feature>
<name>A0ABY8B364_9BACL</name>
<dbReference type="RefSeq" id="WP_214686916.1">
    <property type="nucleotide sequence ID" value="NZ_CP109617.1"/>
</dbReference>
<reference evidence="2 3" key="1">
    <citation type="submission" date="2022-10" db="EMBL/GenBank/DDBJ databases">
        <title>Complete genome sequence of Exiguobacterium profundum TSS-3 isolated from an extremely saline-alkaline spring located in Ixtapa, Chiapas-Mexico.</title>
        <authorList>
            <person name="Rincon-Rosales R."/>
            <person name="Rogel M.A."/>
            <person name="Rincon-Molina C.I."/>
            <person name="Guerrero G."/>
            <person name="Manzano-Gomez L.A."/>
            <person name="Lopez-Lopez A."/>
            <person name="Rincon Molina F.A."/>
            <person name="Martinez-Romero E."/>
        </authorList>
    </citation>
    <scope>NUCLEOTIDE SEQUENCE [LARGE SCALE GENOMIC DNA]</scope>
    <source>
        <strain evidence="2 3">TSS-3</strain>
    </source>
</reference>
<keyword evidence="1" id="KW-0472">Membrane</keyword>
<evidence type="ECO:0000313" key="2">
    <source>
        <dbReference type="EMBL" id="WED56490.1"/>
    </source>
</evidence>
<keyword evidence="1" id="KW-1133">Transmembrane helix</keyword>
<dbReference type="EMBL" id="CP109617">
    <property type="protein sequence ID" value="WED56490.1"/>
    <property type="molecule type" value="Genomic_DNA"/>
</dbReference>
<feature type="transmembrane region" description="Helical" evidence="1">
    <location>
        <begin position="55"/>
        <end position="76"/>
    </location>
</feature>
<organism evidence="2 3">
    <name type="scientific">Exiguobacterium profundum</name>
    <dbReference type="NCBI Taxonomy" id="307643"/>
    <lineage>
        <taxon>Bacteria</taxon>
        <taxon>Bacillati</taxon>
        <taxon>Bacillota</taxon>
        <taxon>Bacilli</taxon>
        <taxon>Bacillales</taxon>
        <taxon>Bacillales Family XII. Incertae Sedis</taxon>
        <taxon>Exiguobacterium</taxon>
    </lineage>
</organism>
<gene>
    <name evidence="2" type="ORF">OE059_06450</name>
</gene>
<feature type="transmembrane region" description="Helical" evidence="1">
    <location>
        <begin position="179"/>
        <end position="202"/>
    </location>
</feature>